<keyword evidence="3" id="KW-1185">Reference proteome</keyword>
<evidence type="ECO:0000256" key="1">
    <source>
        <dbReference type="SAM" id="MobiDB-lite"/>
    </source>
</evidence>
<evidence type="ECO:0000313" key="3">
    <source>
        <dbReference type="Proteomes" id="UP001596435"/>
    </source>
</evidence>
<feature type="region of interest" description="Disordered" evidence="1">
    <location>
        <begin position="1"/>
        <end position="40"/>
    </location>
</feature>
<gene>
    <name evidence="2" type="ORF">ACFQMG_08310</name>
</gene>
<organism evidence="2 3">
    <name type="scientific">Kitasatospora paranensis</name>
    <dbReference type="NCBI Taxonomy" id="258053"/>
    <lineage>
        <taxon>Bacteria</taxon>
        <taxon>Bacillati</taxon>
        <taxon>Actinomycetota</taxon>
        <taxon>Actinomycetes</taxon>
        <taxon>Kitasatosporales</taxon>
        <taxon>Streptomycetaceae</taxon>
        <taxon>Kitasatospora</taxon>
    </lineage>
</organism>
<name>A0ABW2FQK7_9ACTN</name>
<evidence type="ECO:0000313" key="2">
    <source>
        <dbReference type="EMBL" id="MFC7179566.1"/>
    </source>
</evidence>
<comment type="caution">
    <text evidence="2">The sequence shown here is derived from an EMBL/GenBank/DDBJ whole genome shotgun (WGS) entry which is preliminary data.</text>
</comment>
<dbReference type="Proteomes" id="UP001596435">
    <property type="component" value="Unassembled WGS sequence"/>
</dbReference>
<proteinExistence type="predicted"/>
<protein>
    <submittedName>
        <fullName evidence="2">Uncharacterized protein</fullName>
    </submittedName>
</protein>
<dbReference type="EMBL" id="JBHTAJ010000012">
    <property type="protein sequence ID" value="MFC7179566.1"/>
    <property type="molecule type" value="Genomic_DNA"/>
</dbReference>
<reference evidence="3" key="1">
    <citation type="journal article" date="2019" name="Int. J. Syst. Evol. Microbiol.">
        <title>The Global Catalogue of Microorganisms (GCM) 10K type strain sequencing project: providing services to taxonomists for standard genome sequencing and annotation.</title>
        <authorList>
            <consortium name="The Broad Institute Genomics Platform"/>
            <consortium name="The Broad Institute Genome Sequencing Center for Infectious Disease"/>
            <person name="Wu L."/>
            <person name="Ma J."/>
        </authorList>
    </citation>
    <scope>NUCLEOTIDE SEQUENCE [LARGE SCALE GENOMIC DNA]</scope>
    <source>
        <strain evidence="3">CGMCC 1.12859</strain>
    </source>
</reference>
<sequence length="266" mass="28978">MDIQVQTSAAGLRPHPGLPAPRPVSAPRVGASRRRDQEDAMTTARTLFTEGLRDHLAPALRALGLTGWRHSFSLPDEEQWALLGIEVGAADDLLVRYTVTLSITPKAAWPGPAVRPDPTVATGLESWRSRIGALMPVGEDVWWQVAPGPRWLVGVEDTVAAVRHYGLPELLHRLEARAGAEPYLSPAELTDVNAALELAAVPRIRRAELADKALELHGAWQRGDLVAREVLRGAAGGFLSVGDERFTAVRCRDTRGRELWVFPAPD</sequence>
<accession>A0ABW2FQK7</accession>
<dbReference type="RefSeq" id="WP_380230779.1">
    <property type="nucleotide sequence ID" value="NZ_JBHSVH010000002.1"/>
</dbReference>